<name>A0ABT0K0C5_9ACTN</name>
<dbReference type="Gene3D" id="3.40.50.150">
    <property type="entry name" value="Vaccinia Virus protein VP39"/>
    <property type="match status" value="1"/>
</dbReference>
<dbReference type="EMBL" id="JALKFT010000015">
    <property type="protein sequence ID" value="MCK9877222.1"/>
    <property type="molecule type" value="Genomic_DNA"/>
</dbReference>
<evidence type="ECO:0000313" key="5">
    <source>
        <dbReference type="Proteomes" id="UP001201873"/>
    </source>
</evidence>
<accession>A0ABT0K0C5</accession>
<dbReference type="PANTHER" id="PTHR10509">
    <property type="entry name" value="O-METHYLTRANSFERASE-RELATED"/>
    <property type="match status" value="1"/>
</dbReference>
<comment type="caution">
    <text evidence="4">The sequence shown here is derived from an EMBL/GenBank/DDBJ whole genome shotgun (WGS) entry which is preliminary data.</text>
</comment>
<dbReference type="PROSITE" id="PS51682">
    <property type="entry name" value="SAM_OMT_I"/>
    <property type="match status" value="1"/>
</dbReference>
<dbReference type="Pfam" id="PF01596">
    <property type="entry name" value="Methyltransf_3"/>
    <property type="match status" value="1"/>
</dbReference>
<keyword evidence="5" id="KW-1185">Reference proteome</keyword>
<protein>
    <submittedName>
        <fullName evidence="4">O-methyltransferase</fullName>
    </submittedName>
</protein>
<dbReference type="PANTHER" id="PTHR10509:SF14">
    <property type="entry name" value="CAFFEOYL-COA O-METHYLTRANSFERASE 3-RELATED"/>
    <property type="match status" value="1"/>
</dbReference>
<dbReference type="InterPro" id="IPR002935">
    <property type="entry name" value="SAM_O-MeTrfase"/>
</dbReference>
<evidence type="ECO:0000256" key="2">
    <source>
        <dbReference type="ARBA" id="ARBA00022679"/>
    </source>
</evidence>
<proteinExistence type="predicted"/>
<evidence type="ECO:0000256" key="3">
    <source>
        <dbReference type="ARBA" id="ARBA00022691"/>
    </source>
</evidence>
<evidence type="ECO:0000256" key="1">
    <source>
        <dbReference type="ARBA" id="ARBA00022603"/>
    </source>
</evidence>
<reference evidence="4 5" key="1">
    <citation type="submission" date="2022-04" db="EMBL/GenBank/DDBJ databases">
        <title>Genome diversity in the genus Frankia.</title>
        <authorList>
            <person name="Carlos-Shanley C."/>
            <person name="Hahn D."/>
        </authorList>
    </citation>
    <scope>NUCLEOTIDE SEQUENCE [LARGE SCALE GENOMIC DNA]</scope>
    <source>
        <strain evidence="4 5">Ag45/Mut15</strain>
    </source>
</reference>
<dbReference type="InterPro" id="IPR050362">
    <property type="entry name" value="Cation-dep_OMT"/>
</dbReference>
<organism evidence="4 5">
    <name type="scientific">Frankia umida</name>
    <dbReference type="NCBI Taxonomy" id="573489"/>
    <lineage>
        <taxon>Bacteria</taxon>
        <taxon>Bacillati</taxon>
        <taxon>Actinomycetota</taxon>
        <taxon>Actinomycetes</taxon>
        <taxon>Frankiales</taxon>
        <taxon>Frankiaceae</taxon>
        <taxon>Frankia</taxon>
    </lineage>
</organism>
<dbReference type="CDD" id="cd02440">
    <property type="entry name" value="AdoMet_MTases"/>
    <property type="match status" value="1"/>
</dbReference>
<dbReference type="InterPro" id="IPR029063">
    <property type="entry name" value="SAM-dependent_MTases_sf"/>
</dbReference>
<dbReference type="Proteomes" id="UP001201873">
    <property type="component" value="Unassembled WGS sequence"/>
</dbReference>
<keyword evidence="3" id="KW-0949">S-adenosyl-L-methionine</keyword>
<sequence>MTEVVERATVVDDYLVRALAIEDDALRAARAASHAAGLPAIEVTASQGALLSLFVRILGGRRVLEIGTLGGYSAIWLARGVGPDGQVVTLEIEPKHAQVARENVDQAGVGKSVEIVLGAAADSLDALIAAGGEPFDLVFLDADKQNNARYLAAALRLTRPGSVIVVDNLVRGGGALAAAEGTGGPAADGAQELLALVRDEPRLTATAVQTVGGKGWDGFLLAHVS</sequence>
<dbReference type="SUPFAM" id="SSF53335">
    <property type="entry name" value="S-adenosyl-L-methionine-dependent methyltransferases"/>
    <property type="match status" value="1"/>
</dbReference>
<keyword evidence="1" id="KW-0489">Methyltransferase</keyword>
<evidence type="ECO:0000313" key="4">
    <source>
        <dbReference type="EMBL" id="MCK9877222.1"/>
    </source>
</evidence>
<gene>
    <name evidence="4" type="ORF">MXD59_15805</name>
</gene>
<keyword evidence="2" id="KW-0808">Transferase</keyword>
<dbReference type="RefSeq" id="WP_248825490.1">
    <property type="nucleotide sequence ID" value="NZ_JALKFT010000015.1"/>
</dbReference>